<organism evidence="6">
    <name type="scientific">bioreactor metagenome</name>
    <dbReference type="NCBI Taxonomy" id="1076179"/>
    <lineage>
        <taxon>unclassified sequences</taxon>
        <taxon>metagenomes</taxon>
        <taxon>ecological metagenomes</taxon>
    </lineage>
</organism>
<dbReference type="AlphaFoldDB" id="A0A645I3V3"/>
<keyword evidence="4" id="KW-0067">ATP-binding</keyword>
<evidence type="ECO:0000256" key="2">
    <source>
        <dbReference type="ARBA" id="ARBA00022741"/>
    </source>
</evidence>
<name>A0A645I3V3_9ZZZZ</name>
<evidence type="ECO:0000256" key="1">
    <source>
        <dbReference type="ARBA" id="ARBA00013059"/>
    </source>
</evidence>
<comment type="caution">
    <text evidence="6">The sequence shown here is derived from an EMBL/GenBank/DDBJ whole genome shotgun (WGS) entry which is preliminary data.</text>
</comment>
<accession>A0A645I3V3</accession>
<feature type="domain" description="ACT" evidence="5">
    <location>
        <begin position="6"/>
        <end position="64"/>
    </location>
</feature>
<sequence length="64" mass="6860">MAKVSVVGIGMKKQSGVAGTVFNIFSDNEIEFKQVTTSEISISYTIDSRDTHKAALVLAKGLNL</sequence>
<dbReference type="InterPro" id="IPR054352">
    <property type="entry name" value="ACT_Aspartokinase"/>
</dbReference>
<dbReference type="Gene3D" id="3.30.70.260">
    <property type="match status" value="1"/>
</dbReference>
<evidence type="ECO:0000259" key="5">
    <source>
        <dbReference type="PROSITE" id="PS51671"/>
    </source>
</evidence>
<dbReference type="GO" id="GO:0005524">
    <property type="term" value="F:ATP binding"/>
    <property type="evidence" value="ECO:0007669"/>
    <property type="project" value="UniProtKB-KW"/>
</dbReference>
<keyword evidence="3" id="KW-0418">Kinase</keyword>
<keyword evidence="3" id="KW-0808">Transferase</keyword>
<dbReference type="PROSITE" id="PS51671">
    <property type="entry name" value="ACT"/>
    <property type="match status" value="1"/>
</dbReference>
<reference evidence="6" key="1">
    <citation type="submission" date="2019-08" db="EMBL/GenBank/DDBJ databases">
        <authorList>
            <person name="Kucharzyk K."/>
            <person name="Murdoch R.W."/>
            <person name="Higgins S."/>
            <person name="Loffler F."/>
        </authorList>
    </citation>
    <scope>NUCLEOTIDE SEQUENCE</scope>
</reference>
<dbReference type="EMBL" id="VSSQ01105954">
    <property type="protein sequence ID" value="MPN45800.1"/>
    <property type="molecule type" value="Genomic_DNA"/>
</dbReference>
<dbReference type="Pfam" id="PF22468">
    <property type="entry name" value="ACT_9"/>
    <property type="match status" value="1"/>
</dbReference>
<evidence type="ECO:0000256" key="4">
    <source>
        <dbReference type="ARBA" id="ARBA00022840"/>
    </source>
</evidence>
<evidence type="ECO:0000256" key="3">
    <source>
        <dbReference type="ARBA" id="ARBA00022777"/>
    </source>
</evidence>
<evidence type="ECO:0000313" key="6">
    <source>
        <dbReference type="EMBL" id="MPN45800.1"/>
    </source>
</evidence>
<proteinExistence type="predicted"/>
<gene>
    <name evidence="6" type="ORF">SDC9_193372</name>
</gene>
<dbReference type="GO" id="GO:0004072">
    <property type="term" value="F:aspartate kinase activity"/>
    <property type="evidence" value="ECO:0007669"/>
    <property type="project" value="UniProtKB-EC"/>
</dbReference>
<dbReference type="SUPFAM" id="SSF55021">
    <property type="entry name" value="ACT-like"/>
    <property type="match status" value="1"/>
</dbReference>
<dbReference type="InterPro" id="IPR002912">
    <property type="entry name" value="ACT_dom"/>
</dbReference>
<protein>
    <recommendedName>
        <fullName evidence="1">aspartate kinase</fullName>
        <ecNumber evidence="1">2.7.2.4</ecNumber>
    </recommendedName>
</protein>
<keyword evidence="2" id="KW-0547">Nucleotide-binding</keyword>
<dbReference type="InterPro" id="IPR045865">
    <property type="entry name" value="ACT-like_dom_sf"/>
</dbReference>
<dbReference type="EC" id="2.7.2.4" evidence="1"/>